<dbReference type="RefSeq" id="WP_111477507.1">
    <property type="nucleotide sequence ID" value="NZ_QHKM01000001.1"/>
</dbReference>
<feature type="domain" description="NAD(P)-binding" evidence="1">
    <location>
        <begin position="7"/>
        <end position="202"/>
    </location>
</feature>
<dbReference type="InterPro" id="IPR036291">
    <property type="entry name" value="NAD(P)-bd_dom_sf"/>
</dbReference>
<proteinExistence type="predicted"/>
<gene>
    <name evidence="2" type="ORF">DLM85_04835</name>
</gene>
<dbReference type="Proteomes" id="UP000248553">
    <property type="component" value="Unassembled WGS sequence"/>
</dbReference>
<protein>
    <submittedName>
        <fullName evidence="2">NAD(P)-dependent oxidoreductase</fullName>
    </submittedName>
</protein>
<dbReference type="CDD" id="cd05244">
    <property type="entry name" value="BVR-B_like_SDR_a"/>
    <property type="match status" value="1"/>
</dbReference>
<dbReference type="InterPro" id="IPR051606">
    <property type="entry name" value="Polyketide_Oxido-like"/>
</dbReference>
<dbReference type="OrthoDB" id="9785372at2"/>
<evidence type="ECO:0000313" key="2">
    <source>
        <dbReference type="EMBL" id="RAK70757.1"/>
    </source>
</evidence>
<organism evidence="2 3">
    <name type="scientific">Hymenobacter edaphi</name>
    <dbReference type="NCBI Taxonomy" id="2211146"/>
    <lineage>
        <taxon>Bacteria</taxon>
        <taxon>Pseudomonadati</taxon>
        <taxon>Bacteroidota</taxon>
        <taxon>Cytophagia</taxon>
        <taxon>Cytophagales</taxon>
        <taxon>Hymenobacteraceae</taxon>
        <taxon>Hymenobacter</taxon>
    </lineage>
</organism>
<dbReference type="PANTHER" id="PTHR43355">
    <property type="entry name" value="FLAVIN REDUCTASE (NADPH)"/>
    <property type="match status" value="1"/>
</dbReference>
<dbReference type="AlphaFoldDB" id="A0A328BUD0"/>
<dbReference type="SUPFAM" id="SSF51735">
    <property type="entry name" value="NAD(P)-binding Rossmann-fold domains"/>
    <property type="match status" value="1"/>
</dbReference>
<keyword evidence="3" id="KW-1185">Reference proteome</keyword>
<dbReference type="Gene3D" id="3.40.50.720">
    <property type="entry name" value="NAD(P)-binding Rossmann-like Domain"/>
    <property type="match status" value="1"/>
</dbReference>
<accession>A0A328BUD0</accession>
<name>A0A328BUD0_9BACT</name>
<evidence type="ECO:0000259" key="1">
    <source>
        <dbReference type="Pfam" id="PF13460"/>
    </source>
</evidence>
<comment type="caution">
    <text evidence="2">The sequence shown here is derived from an EMBL/GenBank/DDBJ whole genome shotgun (WGS) entry which is preliminary data.</text>
</comment>
<dbReference type="GO" id="GO:0016646">
    <property type="term" value="F:oxidoreductase activity, acting on the CH-NH group of donors, NAD or NADP as acceptor"/>
    <property type="evidence" value="ECO:0007669"/>
    <property type="project" value="TreeGrafter"/>
</dbReference>
<evidence type="ECO:0000313" key="3">
    <source>
        <dbReference type="Proteomes" id="UP000248553"/>
    </source>
</evidence>
<dbReference type="Pfam" id="PF13460">
    <property type="entry name" value="NAD_binding_10"/>
    <property type="match status" value="1"/>
</dbReference>
<sequence>MNIALLGATGFVGSNLLREALQRGHQVTAIVRDPSKLPEQPANLTVVQGDVNEPAQLAAQLKGHDLVLNAFNAGWTNPNLYADSLAGNRAIEQATEAAGVPRLVVIGGAGSLYIGDAQLVDGPQFPAEYKPGATAARDYLGELRGNETLDWTFVSPAIEMHQGIDTGRTGQYRLGTENPVFNEQGRSILSGEDLAVAVLDEVEKHQFSRQRFTAAY</sequence>
<reference evidence="3" key="1">
    <citation type="submission" date="2018-05" db="EMBL/GenBank/DDBJ databases">
        <authorList>
            <person name="Nie L."/>
        </authorList>
    </citation>
    <scope>NUCLEOTIDE SEQUENCE [LARGE SCALE GENOMIC DNA]</scope>
    <source>
        <strain evidence="3">NL</strain>
    </source>
</reference>
<dbReference type="PANTHER" id="PTHR43355:SF2">
    <property type="entry name" value="FLAVIN REDUCTASE (NADPH)"/>
    <property type="match status" value="1"/>
</dbReference>
<dbReference type="InterPro" id="IPR016040">
    <property type="entry name" value="NAD(P)-bd_dom"/>
</dbReference>
<dbReference type="EMBL" id="QHKM01000001">
    <property type="protein sequence ID" value="RAK70757.1"/>
    <property type="molecule type" value="Genomic_DNA"/>
</dbReference>